<comment type="cofactor">
    <cofactor evidence="4">
        <name>Mg(2+)</name>
        <dbReference type="ChEBI" id="CHEBI:18420"/>
    </cofactor>
</comment>
<dbReference type="Gene3D" id="3.40.50.1000">
    <property type="entry name" value="HAD superfamily/HAD-like"/>
    <property type="match status" value="1"/>
</dbReference>
<evidence type="ECO:0000256" key="2">
    <source>
        <dbReference type="ARBA" id="ARBA00008770"/>
    </source>
</evidence>
<reference evidence="5 6" key="1">
    <citation type="submission" date="2017-02" db="EMBL/GenBank/DDBJ databases">
        <title>Blood Disease Bacterium A2-HR MARDI.</title>
        <authorList>
            <person name="Badrun R."/>
            <person name="Abu Bakar N."/>
            <person name="Laboh R."/>
        </authorList>
    </citation>
    <scope>NUCLEOTIDE SEQUENCE [LARGE SCALE GENOMIC DNA]</scope>
    <source>
        <strain evidence="5 6">A2-HR MARDI</strain>
    </source>
</reference>
<dbReference type="Proteomes" id="UP000189628">
    <property type="component" value="Chromosome"/>
</dbReference>
<dbReference type="Gene3D" id="3.30.70.1020">
    <property type="entry name" value="Trehalose-6-phosphate phosphatase related protein, domain 2"/>
    <property type="match status" value="1"/>
</dbReference>
<comment type="similarity">
    <text evidence="2 4">Belongs to the trehalose phosphatase family.</text>
</comment>
<dbReference type="GO" id="GO:0004805">
    <property type="term" value="F:trehalose-phosphatase activity"/>
    <property type="evidence" value="ECO:0007669"/>
    <property type="project" value="UniProtKB-EC"/>
</dbReference>
<dbReference type="Pfam" id="PF02358">
    <property type="entry name" value="Trehalose_PPase"/>
    <property type="match status" value="1"/>
</dbReference>
<proteinExistence type="inferred from homology"/>
<keyword evidence="4" id="KW-0479">Metal-binding</keyword>
<dbReference type="AlphaFoldDB" id="A0A1U9VFK8"/>
<evidence type="ECO:0000256" key="1">
    <source>
        <dbReference type="ARBA" id="ARBA00005199"/>
    </source>
</evidence>
<gene>
    <name evidence="5" type="ORF">B0B51_05320</name>
</gene>
<dbReference type="UniPathway" id="UPA00299"/>
<dbReference type="EC" id="3.1.3.12" evidence="4"/>
<dbReference type="CDD" id="cd01627">
    <property type="entry name" value="HAD_TPP"/>
    <property type="match status" value="1"/>
</dbReference>
<dbReference type="InterPro" id="IPR036412">
    <property type="entry name" value="HAD-like_sf"/>
</dbReference>
<dbReference type="EMBL" id="CP019911">
    <property type="protein sequence ID" value="AQW29472.1"/>
    <property type="molecule type" value="Genomic_DNA"/>
</dbReference>
<dbReference type="InterPro" id="IPR006379">
    <property type="entry name" value="HAD-SF_hydro_IIB"/>
</dbReference>
<dbReference type="GO" id="GO:0046872">
    <property type="term" value="F:metal ion binding"/>
    <property type="evidence" value="ECO:0007669"/>
    <property type="project" value="UniProtKB-KW"/>
</dbReference>
<evidence type="ECO:0000313" key="6">
    <source>
        <dbReference type="Proteomes" id="UP000189628"/>
    </source>
</evidence>
<keyword evidence="3 4" id="KW-0378">Hydrolase</keyword>
<organism evidence="5 6">
    <name type="scientific">blood disease bacterium A2-HR MARDI</name>
    <dbReference type="NCBI Taxonomy" id="1944648"/>
    <lineage>
        <taxon>Bacteria</taxon>
        <taxon>Pseudomonadati</taxon>
        <taxon>Pseudomonadota</taxon>
        <taxon>Betaproteobacteria</taxon>
        <taxon>Burkholderiales</taxon>
        <taxon>Burkholderiaceae</taxon>
        <taxon>Ralstonia</taxon>
        <taxon>Ralstonia solanacearum species complex</taxon>
    </lineage>
</organism>
<keyword evidence="4" id="KW-0460">Magnesium</keyword>
<comment type="catalytic activity">
    <reaction evidence="4">
        <text>alpha,alpha-trehalose 6-phosphate + H2O = alpha,alpha-trehalose + phosphate</text>
        <dbReference type="Rhea" id="RHEA:23420"/>
        <dbReference type="ChEBI" id="CHEBI:15377"/>
        <dbReference type="ChEBI" id="CHEBI:16551"/>
        <dbReference type="ChEBI" id="CHEBI:43474"/>
        <dbReference type="ChEBI" id="CHEBI:58429"/>
        <dbReference type="EC" id="3.1.3.12"/>
    </reaction>
</comment>
<name>A0A1U9VFK8_9RALS</name>
<evidence type="ECO:0000256" key="4">
    <source>
        <dbReference type="RuleBase" id="RU361117"/>
    </source>
</evidence>
<dbReference type="SUPFAM" id="SSF56784">
    <property type="entry name" value="HAD-like"/>
    <property type="match status" value="1"/>
</dbReference>
<dbReference type="InterPro" id="IPR003337">
    <property type="entry name" value="Trehalose_PPase"/>
</dbReference>
<dbReference type="NCBIfam" id="TIGR01484">
    <property type="entry name" value="HAD-SF-IIB"/>
    <property type="match status" value="1"/>
</dbReference>
<comment type="function">
    <text evidence="4">Removes the phosphate from trehalose 6-phosphate to produce free trehalose.</text>
</comment>
<evidence type="ECO:0000256" key="3">
    <source>
        <dbReference type="ARBA" id="ARBA00022801"/>
    </source>
</evidence>
<evidence type="ECO:0000313" key="5">
    <source>
        <dbReference type="EMBL" id="AQW29472.1"/>
    </source>
</evidence>
<comment type="pathway">
    <text evidence="1 4">Glycan biosynthesis; trehalose biosynthesis.</text>
</comment>
<protein>
    <recommendedName>
        <fullName evidence="4">Trehalose 6-phosphate phosphatase</fullName>
        <ecNumber evidence="4">3.1.3.12</ecNumber>
    </recommendedName>
</protein>
<dbReference type="InterPro" id="IPR044651">
    <property type="entry name" value="OTSB-like"/>
</dbReference>
<dbReference type="PANTHER" id="PTHR43768">
    <property type="entry name" value="TREHALOSE 6-PHOSPHATE PHOSPHATASE"/>
    <property type="match status" value="1"/>
</dbReference>
<dbReference type="GO" id="GO:0005992">
    <property type="term" value="P:trehalose biosynthetic process"/>
    <property type="evidence" value="ECO:0007669"/>
    <property type="project" value="UniProtKB-UniPathway"/>
</dbReference>
<dbReference type="PANTHER" id="PTHR43768:SF3">
    <property type="entry name" value="TREHALOSE 6-PHOSPHATE PHOSPHATASE"/>
    <property type="match status" value="1"/>
</dbReference>
<dbReference type="RefSeq" id="WP_078222050.1">
    <property type="nucleotide sequence ID" value="NZ_CP019911.1"/>
</dbReference>
<sequence length="262" mass="27463">MPQIASPASPARAASLPPIDPARTAFLLDFDGTLVDIAPQPEAVNVSPDLRDTLAALQRASDGALAVISGRTVADIEARLALPGLVIAGVHGAERRHADGSFHRLQTDSEALAALEHELRAQLPSVPGVVLESKGIAFALHYRHLPQAADAVHALAQRLADRYADHVRLQAGKMVVELKPRGASKGEVVGHLMTTGSFAGRIALFAGDDLTDESAFEAVNTLGGWSIKVGTGPSQAHWRVPDPAALRDWLSTLARHAGGPAA</sequence>
<dbReference type="NCBIfam" id="TIGR00685">
    <property type="entry name" value="T6PP"/>
    <property type="match status" value="1"/>
</dbReference>
<accession>A0A1U9VFK8</accession>
<dbReference type="InterPro" id="IPR023214">
    <property type="entry name" value="HAD_sf"/>
</dbReference>